<evidence type="ECO:0000259" key="1">
    <source>
        <dbReference type="Pfam" id="PF02698"/>
    </source>
</evidence>
<dbReference type="RefSeq" id="WP_091976841.1">
    <property type="nucleotide sequence ID" value="NZ_FNTI01000001.1"/>
</dbReference>
<dbReference type="CDD" id="cd06259">
    <property type="entry name" value="YdcF-like"/>
    <property type="match status" value="1"/>
</dbReference>
<evidence type="ECO:0000313" key="3">
    <source>
        <dbReference type="Proteomes" id="UP000183208"/>
    </source>
</evidence>
<protein>
    <submittedName>
        <fullName evidence="2">DUF218 domain-containing protein</fullName>
    </submittedName>
</protein>
<dbReference type="InterPro" id="IPR003848">
    <property type="entry name" value="DUF218"/>
</dbReference>
<dbReference type="GO" id="GO:0005886">
    <property type="term" value="C:plasma membrane"/>
    <property type="evidence" value="ECO:0007669"/>
    <property type="project" value="TreeGrafter"/>
</dbReference>
<dbReference type="Pfam" id="PF02698">
    <property type="entry name" value="DUF218"/>
    <property type="match status" value="1"/>
</dbReference>
<sequence length="230" mass="26140">MKRDFAGRAARGIVAAHFRERTAVTDPSGRLPTEDEIAAINARHLVDTPLRPADLLFVFGTRQDVDERVAEAARLWHDGYFRWAIVSGGVTPGAGLSECEIMTEAMIARGVPAGIILREDRAMNTGENVIFSLPVIDAAIGLKNIRRVICLGNTWTARRYPMTLHRHWPDVEKMLVMIDSFETPRSLWHTDPEFSRRMLGEWDKIEPYKAKGFIAEWPVRNELERQSVFE</sequence>
<dbReference type="PANTHER" id="PTHR30336:SF4">
    <property type="entry name" value="ENVELOPE BIOGENESIS FACTOR ELYC"/>
    <property type="match status" value="1"/>
</dbReference>
<organism evidence="2 3">
    <name type="scientific">Bradyrhizobium lablabi</name>
    <dbReference type="NCBI Taxonomy" id="722472"/>
    <lineage>
        <taxon>Bacteria</taxon>
        <taxon>Pseudomonadati</taxon>
        <taxon>Pseudomonadota</taxon>
        <taxon>Alphaproteobacteria</taxon>
        <taxon>Hyphomicrobiales</taxon>
        <taxon>Nitrobacteraceae</taxon>
        <taxon>Bradyrhizobium</taxon>
    </lineage>
</organism>
<dbReference type="Proteomes" id="UP000183208">
    <property type="component" value="Unassembled WGS sequence"/>
</dbReference>
<dbReference type="InterPro" id="IPR051599">
    <property type="entry name" value="Cell_Envelope_Assoc"/>
</dbReference>
<dbReference type="EMBL" id="FNTI01000001">
    <property type="protein sequence ID" value="SEC16899.1"/>
    <property type="molecule type" value="Genomic_DNA"/>
</dbReference>
<evidence type="ECO:0000313" key="2">
    <source>
        <dbReference type="EMBL" id="SEC16899.1"/>
    </source>
</evidence>
<accession>A0A1H4QBE6</accession>
<dbReference type="PANTHER" id="PTHR30336">
    <property type="entry name" value="INNER MEMBRANE PROTEIN, PROBABLE PERMEASE"/>
    <property type="match status" value="1"/>
</dbReference>
<proteinExistence type="predicted"/>
<dbReference type="GO" id="GO:0043164">
    <property type="term" value="P:Gram-negative-bacterium-type cell wall biogenesis"/>
    <property type="evidence" value="ECO:0007669"/>
    <property type="project" value="TreeGrafter"/>
</dbReference>
<dbReference type="GO" id="GO:0000270">
    <property type="term" value="P:peptidoglycan metabolic process"/>
    <property type="evidence" value="ECO:0007669"/>
    <property type="project" value="TreeGrafter"/>
</dbReference>
<feature type="domain" description="DUF218" evidence="1">
    <location>
        <begin position="54"/>
        <end position="179"/>
    </location>
</feature>
<dbReference type="Gene3D" id="3.40.50.620">
    <property type="entry name" value="HUPs"/>
    <property type="match status" value="1"/>
</dbReference>
<gene>
    <name evidence="2" type="ORF">SAMN05444171_0803</name>
</gene>
<name>A0A1H4QBE6_9BRAD</name>
<dbReference type="AlphaFoldDB" id="A0A1H4QBE6"/>
<dbReference type="InterPro" id="IPR014729">
    <property type="entry name" value="Rossmann-like_a/b/a_fold"/>
</dbReference>
<dbReference type="OrthoDB" id="9782395at2"/>
<reference evidence="2 3" key="1">
    <citation type="submission" date="2016-10" db="EMBL/GenBank/DDBJ databases">
        <authorList>
            <person name="de Groot N.N."/>
        </authorList>
    </citation>
    <scope>NUCLEOTIDE SEQUENCE [LARGE SCALE GENOMIC DNA]</scope>
    <source>
        <strain evidence="2 3">GAS522</strain>
    </source>
</reference>